<dbReference type="Proteomes" id="UP001162483">
    <property type="component" value="Unassembled WGS sequence"/>
</dbReference>
<dbReference type="EMBL" id="CATNWA010005352">
    <property type="protein sequence ID" value="CAI9549829.1"/>
    <property type="molecule type" value="Genomic_DNA"/>
</dbReference>
<gene>
    <name evidence="1" type="ORF">SPARVUS_LOCUS3412267</name>
</gene>
<dbReference type="EMBL" id="CATNWA010005352">
    <property type="protein sequence ID" value="CAI9549828.1"/>
    <property type="molecule type" value="Genomic_DNA"/>
</dbReference>
<comment type="caution">
    <text evidence="1">The sequence shown here is derived from an EMBL/GenBank/DDBJ whole genome shotgun (WGS) entry which is preliminary data.</text>
</comment>
<accession>A0ABN9BQK8</accession>
<protein>
    <submittedName>
        <fullName evidence="1">Uncharacterized protein</fullName>
    </submittedName>
</protein>
<name>A0ABN9BQK8_9NEOB</name>
<evidence type="ECO:0000313" key="2">
    <source>
        <dbReference type="Proteomes" id="UP001162483"/>
    </source>
</evidence>
<organism evidence="1 2">
    <name type="scientific">Staurois parvus</name>
    <dbReference type="NCBI Taxonomy" id="386267"/>
    <lineage>
        <taxon>Eukaryota</taxon>
        <taxon>Metazoa</taxon>
        <taxon>Chordata</taxon>
        <taxon>Craniata</taxon>
        <taxon>Vertebrata</taxon>
        <taxon>Euteleostomi</taxon>
        <taxon>Amphibia</taxon>
        <taxon>Batrachia</taxon>
        <taxon>Anura</taxon>
        <taxon>Neobatrachia</taxon>
        <taxon>Ranoidea</taxon>
        <taxon>Ranidae</taxon>
        <taxon>Staurois</taxon>
    </lineage>
</organism>
<proteinExistence type="predicted"/>
<reference evidence="1" key="1">
    <citation type="submission" date="2023-05" db="EMBL/GenBank/DDBJ databases">
        <authorList>
            <person name="Stuckert A."/>
        </authorList>
    </citation>
    <scope>NUCLEOTIDE SEQUENCE</scope>
</reference>
<keyword evidence="2" id="KW-1185">Reference proteome</keyword>
<sequence length="97" mass="10697">MCHFQVSSHRLGPTWTAPCHRVLEITGPYAAAGPKLTWAPYYRLNLPLKVCHGSASSVASELCLQCGRTLAMCGLSLSPHSVVRLTFFDIRCWDYGS</sequence>
<evidence type="ECO:0000313" key="1">
    <source>
        <dbReference type="EMBL" id="CAI9549829.1"/>
    </source>
</evidence>